<dbReference type="Proteomes" id="UP000007819">
    <property type="component" value="Chromosome A2"/>
</dbReference>
<name>A0A8R2JSJ1_ACYPI</name>
<reference evidence="2" key="1">
    <citation type="submission" date="2010-06" db="EMBL/GenBank/DDBJ databases">
        <authorList>
            <person name="Jiang H."/>
            <person name="Abraham K."/>
            <person name="Ali S."/>
            <person name="Alsbrooks S.L."/>
            <person name="Anim B.N."/>
            <person name="Anosike U.S."/>
            <person name="Attaway T."/>
            <person name="Bandaranaike D.P."/>
            <person name="Battles P.K."/>
            <person name="Bell S.N."/>
            <person name="Bell A.V."/>
            <person name="Beltran B."/>
            <person name="Bickham C."/>
            <person name="Bustamante Y."/>
            <person name="Caleb T."/>
            <person name="Canada A."/>
            <person name="Cardenas V."/>
            <person name="Carter K."/>
            <person name="Chacko J."/>
            <person name="Chandrabose M.N."/>
            <person name="Chavez D."/>
            <person name="Chavez A."/>
            <person name="Chen L."/>
            <person name="Chu H.-S."/>
            <person name="Claassen K.J."/>
            <person name="Cockrell R."/>
            <person name="Collins M."/>
            <person name="Cooper J.A."/>
            <person name="Cree A."/>
            <person name="Curry S.M."/>
            <person name="Da Y."/>
            <person name="Dao M.D."/>
            <person name="Das B."/>
            <person name="Davila M.-L."/>
            <person name="Davy-Carroll L."/>
            <person name="Denson S."/>
            <person name="Dinh H."/>
            <person name="Ebong V.E."/>
            <person name="Edwards J.R."/>
            <person name="Egan A."/>
            <person name="El-Daye J."/>
            <person name="Escobedo L."/>
            <person name="Fernandez S."/>
            <person name="Fernando P.R."/>
            <person name="Flagg N."/>
            <person name="Forbes L.D."/>
            <person name="Fowler R.G."/>
            <person name="Fu Q."/>
            <person name="Gabisi R.A."/>
            <person name="Ganer J."/>
            <person name="Garbino Pronczuk A."/>
            <person name="Garcia R.M."/>
            <person name="Garner T."/>
            <person name="Garrett T.E."/>
            <person name="Gonzalez D.A."/>
            <person name="Hamid H."/>
            <person name="Hawkins E.S."/>
            <person name="Hirani K."/>
            <person name="Hogues M.E."/>
            <person name="Hollins B."/>
            <person name="Hsiao C.-H."/>
            <person name="Jabil R."/>
            <person name="James M.L."/>
            <person name="Jhangiani S.N."/>
            <person name="Johnson B."/>
            <person name="Johnson Q."/>
            <person name="Joshi V."/>
            <person name="Kalu J.B."/>
            <person name="Kam C."/>
            <person name="Kashfia A."/>
            <person name="Keebler J."/>
            <person name="Kisamo H."/>
            <person name="Kovar C.L."/>
            <person name="Lago L.A."/>
            <person name="Lai C.-Y."/>
            <person name="Laidlaw J."/>
            <person name="Lara F."/>
            <person name="Le T.-K."/>
            <person name="Lee S.L."/>
            <person name="Legall F.H."/>
            <person name="Lemon S.J."/>
            <person name="Lewis L.R."/>
            <person name="Li B."/>
            <person name="Liu Y."/>
            <person name="Liu Y.-S."/>
            <person name="Lopez J."/>
            <person name="Lozado R.J."/>
            <person name="Lu J."/>
            <person name="Madu R.C."/>
            <person name="Maheshwari M."/>
            <person name="Maheshwari R."/>
            <person name="Malloy K."/>
            <person name="Martinez E."/>
            <person name="Mathew T."/>
            <person name="Mercado I.C."/>
            <person name="Mercado C."/>
            <person name="Meyer B."/>
            <person name="Montgomery K."/>
            <person name="Morgan M.B."/>
            <person name="Munidasa M."/>
            <person name="Nazareth L.V."/>
            <person name="Nelson J."/>
            <person name="Ng B.M."/>
            <person name="Nguyen N.B."/>
            <person name="Nguyen P.Q."/>
            <person name="Nguyen T."/>
            <person name="Obregon M."/>
            <person name="Okwuonu G.O."/>
            <person name="Onwere C.G."/>
            <person name="Orozco G."/>
            <person name="Parra A."/>
            <person name="Patel S."/>
            <person name="Patil S."/>
            <person name="Perez A."/>
            <person name="Perez Y."/>
            <person name="Pham C."/>
            <person name="Primus E.L."/>
            <person name="Pu L.-L."/>
            <person name="Puazo M."/>
            <person name="Qin X."/>
            <person name="Quiroz J.B."/>
            <person name="Reese J."/>
            <person name="Richards S."/>
            <person name="Rives C.M."/>
            <person name="Robberts R."/>
            <person name="Ruiz S.J."/>
            <person name="Ruiz M.J."/>
            <person name="Santibanez J."/>
            <person name="Schneider B.W."/>
            <person name="Sisson I."/>
            <person name="Smith M."/>
            <person name="Sodergren E."/>
            <person name="Song X.-Z."/>
            <person name="Song B.B."/>
            <person name="Summersgill H."/>
            <person name="Thelus R."/>
            <person name="Thornton R.D."/>
            <person name="Trejos Z.Y."/>
            <person name="Usmani K."/>
            <person name="Vattathil S."/>
            <person name="Villasana D."/>
            <person name="Walker D.L."/>
            <person name="Wang S."/>
            <person name="Wang K."/>
            <person name="White C.S."/>
            <person name="Williams A.C."/>
            <person name="Williamson J."/>
            <person name="Wilson K."/>
            <person name="Woghiren I.O."/>
            <person name="Woodworth J.R."/>
            <person name="Worley K.C."/>
            <person name="Wright R.A."/>
            <person name="Wu W."/>
            <person name="Young L."/>
            <person name="Zhang L."/>
            <person name="Zhang J."/>
            <person name="Zhu Y."/>
            <person name="Muzny D.M."/>
            <person name="Weinstock G."/>
            <person name="Gibbs R.A."/>
        </authorList>
    </citation>
    <scope>NUCLEOTIDE SEQUENCE [LARGE SCALE GENOMIC DNA]</scope>
    <source>
        <strain evidence="2">LSR1</strain>
    </source>
</reference>
<evidence type="ECO:0000313" key="2">
    <source>
        <dbReference type="Proteomes" id="UP000007819"/>
    </source>
</evidence>
<dbReference type="RefSeq" id="XP_029346233.1">
    <property type="nucleotide sequence ID" value="XM_029490373.1"/>
</dbReference>
<protein>
    <submittedName>
        <fullName evidence="1">Uncharacterized protein</fullName>
    </submittedName>
</protein>
<keyword evidence="2" id="KW-1185">Reference proteome</keyword>
<dbReference type="OrthoDB" id="10459385at2759"/>
<accession>A0A8R2JSJ1</accession>
<evidence type="ECO:0000313" key="1">
    <source>
        <dbReference type="EnsemblMetazoa" id="XP_029346233.1"/>
    </source>
</evidence>
<organism evidence="1 2">
    <name type="scientific">Acyrthosiphon pisum</name>
    <name type="common">Pea aphid</name>
    <dbReference type="NCBI Taxonomy" id="7029"/>
    <lineage>
        <taxon>Eukaryota</taxon>
        <taxon>Metazoa</taxon>
        <taxon>Ecdysozoa</taxon>
        <taxon>Arthropoda</taxon>
        <taxon>Hexapoda</taxon>
        <taxon>Insecta</taxon>
        <taxon>Pterygota</taxon>
        <taxon>Neoptera</taxon>
        <taxon>Paraneoptera</taxon>
        <taxon>Hemiptera</taxon>
        <taxon>Sternorrhyncha</taxon>
        <taxon>Aphidomorpha</taxon>
        <taxon>Aphidoidea</taxon>
        <taxon>Aphididae</taxon>
        <taxon>Macrosiphini</taxon>
        <taxon>Acyrthosiphon</taxon>
    </lineage>
</organism>
<dbReference type="EnsemblMetazoa" id="XM_029490373.1">
    <property type="protein sequence ID" value="XP_029346233.1"/>
    <property type="gene ID" value="LOC115034231"/>
</dbReference>
<reference evidence="1" key="2">
    <citation type="submission" date="2022-06" db="UniProtKB">
        <authorList>
            <consortium name="EnsemblMetazoa"/>
        </authorList>
    </citation>
    <scope>IDENTIFICATION</scope>
</reference>
<dbReference type="KEGG" id="api:115034231"/>
<dbReference type="GeneID" id="115034231"/>
<dbReference type="AlphaFoldDB" id="A0A8R2JSJ1"/>
<sequence length="143" mass="15394">MSNVQDKKSSDIKLLSTPNLMVQPVDDHRSNILKPSDNSDVHSLLVQLKRSMSLPNMVVRENSSDDAPEIGLLFVTSAEFPVSTDSPSRAESYVLALMPPATAEDDCWIETPLSVSSPLPRVEAGVTDTVTISDRSVAGVTGK</sequence>
<proteinExistence type="predicted"/>